<organism evidence="2 3">
    <name type="scientific">Rhizobium helianthi</name>
    <dbReference type="NCBI Taxonomy" id="1132695"/>
    <lineage>
        <taxon>Bacteria</taxon>
        <taxon>Pseudomonadati</taxon>
        <taxon>Pseudomonadota</taxon>
        <taxon>Alphaproteobacteria</taxon>
        <taxon>Hyphomicrobiales</taxon>
        <taxon>Rhizobiaceae</taxon>
        <taxon>Rhizobium/Agrobacterium group</taxon>
        <taxon>Rhizobium</taxon>
    </lineage>
</organism>
<gene>
    <name evidence="2" type="ORF">ACFSE1_10605</name>
</gene>
<evidence type="ECO:0000256" key="1">
    <source>
        <dbReference type="SAM" id="Phobius"/>
    </source>
</evidence>
<keyword evidence="3" id="KW-1185">Reference proteome</keyword>
<protein>
    <recommendedName>
        <fullName evidence="4">MFS transporter</fullName>
    </recommendedName>
</protein>
<dbReference type="RefSeq" id="WP_377400504.1">
    <property type="nucleotide sequence ID" value="NZ_JBHUEQ010000017.1"/>
</dbReference>
<evidence type="ECO:0008006" key="4">
    <source>
        <dbReference type="Google" id="ProtNLM"/>
    </source>
</evidence>
<name>A0ABW4M3E2_9HYPH</name>
<evidence type="ECO:0000313" key="2">
    <source>
        <dbReference type="EMBL" id="MFD1745911.1"/>
    </source>
</evidence>
<reference evidence="3" key="1">
    <citation type="journal article" date="2019" name="Int. J. Syst. Evol. Microbiol.">
        <title>The Global Catalogue of Microorganisms (GCM) 10K type strain sequencing project: providing services to taxonomists for standard genome sequencing and annotation.</title>
        <authorList>
            <consortium name="The Broad Institute Genomics Platform"/>
            <consortium name="The Broad Institute Genome Sequencing Center for Infectious Disease"/>
            <person name="Wu L."/>
            <person name="Ma J."/>
        </authorList>
    </citation>
    <scope>NUCLEOTIDE SEQUENCE [LARGE SCALE GENOMIC DNA]</scope>
    <source>
        <strain evidence="3">CG52</strain>
    </source>
</reference>
<keyword evidence="1" id="KW-0472">Membrane</keyword>
<evidence type="ECO:0000313" key="3">
    <source>
        <dbReference type="Proteomes" id="UP001597322"/>
    </source>
</evidence>
<dbReference type="Proteomes" id="UP001597322">
    <property type="component" value="Unassembled WGS sequence"/>
</dbReference>
<dbReference type="EMBL" id="JBHUEQ010000017">
    <property type="protein sequence ID" value="MFD1745911.1"/>
    <property type="molecule type" value="Genomic_DNA"/>
</dbReference>
<feature type="transmembrane region" description="Helical" evidence="1">
    <location>
        <begin position="44"/>
        <end position="68"/>
    </location>
</feature>
<comment type="caution">
    <text evidence="2">The sequence shown here is derived from an EMBL/GenBank/DDBJ whole genome shotgun (WGS) entry which is preliminary data.</text>
</comment>
<keyword evidence="1" id="KW-1133">Transmembrane helix</keyword>
<keyword evidence="1" id="KW-0812">Transmembrane</keyword>
<proteinExistence type="predicted"/>
<accession>A0ABW4M3E2</accession>
<sequence length="72" mass="7352">MPTLIRLIVSSYVNGFLLGMLTLLGTLIVQPSSAAAMLLQDSPLGLTLALFAAGTSLGAGSLASALWFEGLD</sequence>